<feature type="active site" evidence="5">
    <location>
        <position position="17"/>
    </location>
</feature>
<dbReference type="PROSITE" id="PS51732">
    <property type="entry name" value="ASN_GLN_ASE_3"/>
    <property type="match status" value="1"/>
</dbReference>
<evidence type="ECO:0000256" key="5">
    <source>
        <dbReference type="PROSITE-ProRule" id="PRU10099"/>
    </source>
</evidence>
<dbReference type="InterPro" id="IPR037152">
    <property type="entry name" value="L-asparaginase_N_sf"/>
</dbReference>
<keyword evidence="11" id="KW-1185">Reference proteome</keyword>
<feature type="binding site" evidence="4">
    <location>
        <position position="63"/>
    </location>
    <ligand>
        <name>substrate</name>
    </ligand>
</feature>
<feature type="active site" description="O-isoaspartyl threonine intermediate" evidence="3">
    <location>
        <position position="17"/>
    </location>
</feature>
<dbReference type="Gene3D" id="3.40.50.40">
    <property type="match status" value="1"/>
</dbReference>
<dbReference type="EMBL" id="SMAJ01000004">
    <property type="protein sequence ID" value="TCT09011.1"/>
    <property type="molecule type" value="Genomic_DNA"/>
</dbReference>
<keyword evidence="2" id="KW-0378">Hydrolase</keyword>
<evidence type="ECO:0000256" key="7">
    <source>
        <dbReference type="RuleBase" id="RU004456"/>
    </source>
</evidence>
<dbReference type="OrthoDB" id="9788068at2"/>
<dbReference type="CDD" id="cd08964">
    <property type="entry name" value="L-asparaginase_II"/>
    <property type="match status" value="1"/>
</dbReference>
<dbReference type="InterPro" id="IPR040919">
    <property type="entry name" value="Asparaginase_C"/>
</dbReference>
<evidence type="ECO:0000259" key="9">
    <source>
        <dbReference type="Pfam" id="PF17763"/>
    </source>
</evidence>
<name>A0A4R3M6H2_9BURK</name>
<proteinExistence type="inferred from homology"/>
<dbReference type="GO" id="GO:0004067">
    <property type="term" value="F:asparaginase activity"/>
    <property type="evidence" value="ECO:0007669"/>
    <property type="project" value="UniProtKB-UniRule"/>
</dbReference>
<protein>
    <submittedName>
        <fullName evidence="10">L-asparaginase</fullName>
    </submittedName>
</protein>
<dbReference type="InterPro" id="IPR006034">
    <property type="entry name" value="Asparaginase/glutaminase-like"/>
</dbReference>
<sequence length="331" mass="35344">MTQPKMPHIVLLGTGGTIASTASGSTAVTDYEVTEGVESLLKAVPEIAKLAKVSGEQLFNVESYAITNKMLLKMAKRVNTLLADPNVDGIVITHGTDTLEESAYFLNLTVKSHKPVVVVGAMRPGSAISADGPLNLYHAVLLASHPEASGQGVLVVLNDRIHAARFVSKANTTQVDAFRSYDQGCVGYINDQRVHWFQTATRLHTMQTDFDVSGAKALPHVDIIYDHQSAGLHLYEASVAAGAQGIVLAASGNGSLSPQAQKGARLAAQHKVMFVRSSRVGSGLVSASASDARRHLISADSLNPQKARILLMLALGITTDRKTIQSYFDRY</sequence>
<comment type="similarity">
    <text evidence="1 7">Belongs to the asparaginase 1 family.</text>
</comment>
<dbReference type="AlphaFoldDB" id="A0A4R3M6H2"/>
<evidence type="ECO:0000256" key="4">
    <source>
        <dbReference type="PIRSR" id="PIRSR001220-2"/>
    </source>
</evidence>
<dbReference type="Proteomes" id="UP000295525">
    <property type="component" value="Unassembled WGS sequence"/>
</dbReference>
<feature type="domain" description="L-asparaginase N-terminal" evidence="8">
    <location>
        <begin position="8"/>
        <end position="200"/>
    </location>
</feature>
<dbReference type="PROSITE" id="PS00144">
    <property type="entry name" value="ASN_GLN_ASE_1"/>
    <property type="match status" value="1"/>
</dbReference>
<evidence type="ECO:0000256" key="3">
    <source>
        <dbReference type="PIRSR" id="PIRSR001220-1"/>
    </source>
</evidence>
<evidence type="ECO:0000256" key="1">
    <source>
        <dbReference type="ARBA" id="ARBA00010518"/>
    </source>
</evidence>
<dbReference type="Pfam" id="PF17763">
    <property type="entry name" value="Asparaginase_C"/>
    <property type="match status" value="1"/>
</dbReference>
<dbReference type="PIRSF" id="PIRSF500176">
    <property type="entry name" value="L_ASNase"/>
    <property type="match status" value="1"/>
</dbReference>
<dbReference type="Gene3D" id="3.40.50.1170">
    <property type="entry name" value="L-asparaginase, N-terminal domain"/>
    <property type="match status" value="1"/>
</dbReference>
<dbReference type="PANTHER" id="PTHR11707">
    <property type="entry name" value="L-ASPARAGINASE"/>
    <property type="match status" value="1"/>
</dbReference>
<dbReference type="InterPro" id="IPR027474">
    <property type="entry name" value="L-asparaginase_N"/>
</dbReference>
<dbReference type="SUPFAM" id="SSF53774">
    <property type="entry name" value="Glutaminase/Asparaginase"/>
    <property type="match status" value="1"/>
</dbReference>
<feature type="binding site" evidence="4">
    <location>
        <begin position="96"/>
        <end position="97"/>
    </location>
    <ligand>
        <name>substrate</name>
    </ligand>
</feature>
<dbReference type="InterPro" id="IPR036152">
    <property type="entry name" value="Asp/glu_Ase-like_sf"/>
</dbReference>
<dbReference type="InterPro" id="IPR027473">
    <property type="entry name" value="L-asparaginase_C"/>
</dbReference>
<accession>A0A4R3M6H2</accession>
<dbReference type="PRINTS" id="PR00139">
    <property type="entry name" value="ASNGLNASE"/>
</dbReference>
<dbReference type="InterPro" id="IPR020827">
    <property type="entry name" value="Asparaginase/glutaminase_AS1"/>
</dbReference>
<evidence type="ECO:0000259" key="8">
    <source>
        <dbReference type="Pfam" id="PF00710"/>
    </source>
</evidence>
<evidence type="ECO:0000313" key="10">
    <source>
        <dbReference type="EMBL" id="TCT09011.1"/>
    </source>
</evidence>
<evidence type="ECO:0000256" key="6">
    <source>
        <dbReference type="PROSITE-ProRule" id="PRU10100"/>
    </source>
</evidence>
<feature type="active site" evidence="6">
    <location>
        <position position="96"/>
    </location>
</feature>
<evidence type="ECO:0000313" key="11">
    <source>
        <dbReference type="Proteomes" id="UP000295525"/>
    </source>
</evidence>
<evidence type="ECO:0000256" key="2">
    <source>
        <dbReference type="ARBA" id="ARBA00022801"/>
    </source>
</evidence>
<gene>
    <name evidence="10" type="ORF">EDC26_104171</name>
</gene>
<dbReference type="SMART" id="SM00870">
    <property type="entry name" value="Asparaginase"/>
    <property type="match status" value="1"/>
</dbReference>
<dbReference type="GO" id="GO:0006528">
    <property type="term" value="P:asparagine metabolic process"/>
    <property type="evidence" value="ECO:0007669"/>
    <property type="project" value="InterPro"/>
</dbReference>
<comment type="caution">
    <text evidence="10">The sequence shown here is derived from an EMBL/GenBank/DDBJ whole genome shotgun (WGS) entry which is preliminary data.</text>
</comment>
<dbReference type="NCBIfam" id="TIGR00520">
    <property type="entry name" value="asnASE_II"/>
    <property type="match status" value="1"/>
</dbReference>
<dbReference type="PIRSF" id="PIRSF001220">
    <property type="entry name" value="L-ASNase_gatD"/>
    <property type="match status" value="1"/>
</dbReference>
<organism evidence="10 11">
    <name type="scientific">Paralcaligenes ureilyticus</name>
    <dbReference type="NCBI Taxonomy" id="627131"/>
    <lineage>
        <taxon>Bacteria</taxon>
        <taxon>Pseudomonadati</taxon>
        <taxon>Pseudomonadota</taxon>
        <taxon>Betaproteobacteria</taxon>
        <taxon>Burkholderiales</taxon>
        <taxon>Alcaligenaceae</taxon>
        <taxon>Paralcaligenes</taxon>
    </lineage>
</organism>
<reference evidence="10 11" key="1">
    <citation type="submission" date="2019-03" db="EMBL/GenBank/DDBJ databases">
        <title>Genomic Encyclopedia of Type Strains, Phase IV (KMG-IV): sequencing the most valuable type-strain genomes for metagenomic binning, comparative biology and taxonomic classification.</title>
        <authorList>
            <person name="Goeker M."/>
        </authorList>
    </citation>
    <scope>NUCLEOTIDE SEQUENCE [LARGE SCALE GENOMIC DNA]</scope>
    <source>
        <strain evidence="10 11">DSM 24591</strain>
    </source>
</reference>
<dbReference type="Pfam" id="PF00710">
    <property type="entry name" value="Asparaginase"/>
    <property type="match status" value="1"/>
</dbReference>
<dbReference type="FunFam" id="3.40.50.1170:FF:000001">
    <property type="entry name" value="L-asparaginase 2"/>
    <property type="match status" value="1"/>
</dbReference>
<dbReference type="InterPro" id="IPR004550">
    <property type="entry name" value="AsnASE_II"/>
</dbReference>
<dbReference type="PANTHER" id="PTHR11707:SF28">
    <property type="entry name" value="60 KDA LYSOPHOSPHOLIPASE"/>
    <property type="match status" value="1"/>
</dbReference>
<feature type="domain" description="Asparaginase/glutaminase C-terminal" evidence="9">
    <location>
        <begin position="220"/>
        <end position="328"/>
    </location>
</feature>
<dbReference type="PROSITE" id="PS00917">
    <property type="entry name" value="ASN_GLN_ASE_2"/>
    <property type="match status" value="1"/>
</dbReference>
<dbReference type="InterPro" id="IPR027475">
    <property type="entry name" value="Asparaginase/glutaminase_AS2"/>
</dbReference>